<name>A0AAE3EBJ5_9FIRM</name>
<dbReference type="CDD" id="cd05466">
    <property type="entry name" value="PBP2_LTTR_substrate"/>
    <property type="match status" value="1"/>
</dbReference>
<feature type="domain" description="HTH lysR-type" evidence="5">
    <location>
        <begin position="1"/>
        <end position="58"/>
    </location>
</feature>
<dbReference type="AlphaFoldDB" id="A0AAE3EBJ5"/>
<dbReference type="RefSeq" id="WP_308454147.1">
    <property type="nucleotide sequence ID" value="NZ_JAJEQR010000034.1"/>
</dbReference>
<dbReference type="SUPFAM" id="SSF46785">
    <property type="entry name" value="Winged helix' DNA-binding domain"/>
    <property type="match status" value="1"/>
</dbReference>
<dbReference type="FunFam" id="1.10.10.10:FF:000001">
    <property type="entry name" value="LysR family transcriptional regulator"/>
    <property type="match status" value="1"/>
</dbReference>
<gene>
    <name evidence="6" type="ORF">LKD81_11575</name>
</gene>
<sequence>MDMRQLEYFLTLCEQEHMSSTAACLGISQPALSKSIASLEKEVGVQLFDRHGNYIRLNDYGRNFSEYARKALNELRMGLVQVQQTRYDTCGEVRILCHAFADCIMDCVLAYTDLNPRIKVSIRQSDYPGGNLSESTDFILSTQNEAFMVFEDKQIWTPSLLFSEEHKILISPRYRKYPEEVTSLDIRDLKEDRFIVMPDISVFYSDMTYKLCQLSGFAPKIFCQTEDFLSKIRFTDAGKAICILPECNLRIARQLSPDLQTFSIQGFHTSRTLYLMRRQKSLMSEAALDFWEFTMDFYHAGK</sequence>
<comment type="similarity">
    <text evidence="1">Belongs to the LysR transcriptional regulatory family.</text>
</comment>
<dbReference type="InterPro" id="IPR036390">
    <property type="entry name" value="WH_DNA-bd_sf"/>
</dbReference>
<evidence type="ECO:0000313" key="7">
    <source>
        <dbReference type="Proteomes" id="UP001198182"/>
    </source>
</evidence>
<accession>A0AAE3EBJ5</accession>
<dbReference type="Proteomes" id="UP001198182">
    <property type="component" value="Unassembled WGS sequence"/>
</dbReference>
<organism evidence="6 7">
    <name type="scientific">Hominifimenecus microfluidus</name>
    <dbReference type="NCBI Taxonomy" id="2885348"/>
    <lineage>
        <taxon>Bacteria</taxon>
        <taxon>Bacillati</taxon>
        <taxon>Bacillota</taxon>
        <taxon>Clostridia</taxon>
        <taxon>Lachnospirales</taxon>
        <taxon>Lachnospiraceae</taxon>
        <taxon>Hominifimenecus</taxon>
    </lineage>
</organism>
<keyword evidence="7" id="KW-1185">Reference proteome</keyword>
<dbReference type="InterPro" id="IPR000847">
    <property type="entry name" value="LysR_HTH_N"/>
</dbReference>
<dbReference type="PANTHER" id="PTHR30419">
    <property type="entry name" value="HTH-TYPE TRANSCRIPTIONAL REGULATOR YBHD"/>
    <property type="match status" value="1"/>
</dbReference>
<evidence type="ECO:0000256" key="2">
    <source>
        <dbReference type="ARBA" id="ARBA00023015"/>
    </source>
</evidence>
<dbReference type="SUPFAM" id="SSF53850">
    <property type="entry name" value="Periplasmic binding protein-like II"/>
    <property type="match status" value="1"/>
</dbReference>
<keyword evidence="4" id="KW-0804">Transcription</keyword>
<dbReference type="EMBL" id="JAJEQR010000034">
    <property type="protein sequence ID" value="MCC2231627.1"/>
    <property type="molecule type" value="Genomic_DNA"/>
</dbReference>
<proteinExistence type="inferred from homology"/>
<comment type="caution">
    <text evidence="6">The sequence shown here is derived from an EMBL/GenBank/DDBJ whole genome shotgun (WGS) entry which is preliminary data.</text>
</comment>
<keyword evidence="2" id="KW-0805">Transcription regulation</keyword>
<reference evidence="6" key="1">
    <citation type="submission" date="2021-10" db="EMBL/GenBank/DDBJ databases">
        <title>Anaerobic single-cell dispensing facilitates the cultivation of human gut bacteria.</title>
        <authorList>
            <person name="Afrizal A."/>
        </authorList>
    </citation>
    <scope>NUCLEOTIDE SEQUENCE</scope>
    <source>
        <strain evidence="6">CLA-AA-H215</strain>
    </source>
</reference>
<dbReference type="GO" id="GO:0003700">
    <property type="term" value="F:DNA-binding transcription factor activity"/>
    <property type="evidence" value="ECO:0007669"/>
    <property type="project" value="InterPro"/>
</dbReference>
<dbReference type="GO" id="GO:0003677">
    <property type="term" value="F:DNA binding"/>
    <property type="evidence" value="ECO:0007669"/>
    <property type="project" value="UniProtKB-KW"/>
</dbReference>
<evidence type="ECO:0000256" key="1">
    <source>
        <dbReference type="ARBA" id="ARBA00009437"/>
    </source>
</evidence>
<evidence type="ECO:0000256" key="3">
    <source>
        <dbReference type="ARBA" id="ARBA00023125"/>
    </source>
</evidence>
<dbReference type="PRINTS" id="PR00039">
    <property type="entry name" value="HTHLYSR"/>
</dbReference>
<dbReference type="GO" id="GO:0005829">
    <property type="term" value="C:cytosol"/>
    <property type="evidence" value="ECO:0007669"/>
    <property type="project" value="TreeGrafter"/>
</dbReference>
<dbReference type="Gene3D" id="1.10.10.10">
    <property type="entry name" value="Winged helix-like DNA-binding domain superfamily/Winged helix DNA-binding domain"/>
    <property type="match status" value="1"/>
</dbReference>
<evidence type="ECO:0000259" key="5">
    <source>
        <dbReference type="PROSITE" id="PS50931"/>
    </source>
</evidence>
<dbReference type="Gene3D" id="3.40.190.290">
    <property type="match status" value="1"/>
</dbReference>
<dbReference type="InterPro" id="IPR050950">
    <property type="entry name" value="HTH-type_LysR_regulators"/>
</dbReference>
<dbReference type="InterPro" id="IPR036388">
    <property type="entry name" value="WH-like_DNA-bd_sf"/>
</dbReference>
<evidence type="ECO:0000256" key="4">
    <source>
        <dbReference type="ARBA" id="ARBA00023163"/>
    </source>
</evidence>
<dbReference type="Pfam" id="PF03466">
    <property type="entry name" value="LysR_substrate"/>
    <property type="match status" value="1"/>
</dbReference>
<dbReference type="Pfam" id="PF00126">
    <property type="entry name" value="HTH_1"/>
    <property type="match status" value="1"/>
</dbReference>
<evidence type="ECO:0000313" key="6">
    <source>
        <dbReference type="EMBL" id="MCC2231627.1"/>
    </source>
</evidence>
<keyword evidence="3" id="KW-0238">DNA-binding</keyword>
<dbReference type="PROSITE" id="PS50931">
    <property type="entry name" value="HTH_LYSR"/>
    <property type="match status" value="1"/>
</dbReference>
<dbReference type="PANTHER" id="PTHR30419:SF28">
    <property type="entry name" value="HTH-TYPE TRANSCRIPTIONAL REGULATOR BSDA"/>
    <property type="match status" value="1"/>
</dbReference>
<dbReference type="InterPro" id="IPR005119">
    <property type="entry name" value="LysR_subst-bd"/>
</dbReference>
<protein>
    <submittedName>
        <fullName evidence="6">LysR family transcriptional regulator</fullName>
    </submittedName>
</protein>